<dbReference type="Pfam" id="PF00581">
    <property type="entry name" value="Rhodanese"/>
    <property type="match status" value="3"/>
</dbReference>
<feature type="domain" description="Rhodanese" evidence="2">
    <location>
        <begin position="18"/>
        <end position="110"/>
    </location>
</feature>
<feature type="domain" description="Rhodanese" evidence="2">
    <location>
        <begin position="280"/>
        <end position="369"/>
    </location>
</feature>
<dbReference type="PANTHER" id="PTHR43855">
    <property type="entry name" value="THIOSULFATE SULFURTRANSFERASE"/>
    <property type="match status" value="1"/>
</dbReference>
<dbReference type="PANTHER" id="PTHR43855:SF1">
    <property type="entry name" value="THIOSULFATE SULFURTRANSFERASE"/>
    <property type="match status" value="1"/>
</dbReference>
<dbReference type="SMART" id="SM00450">
    <property type="entry name" value="RHOD"/>
    <property type="match status" value="4"/>
</dbReference>
<dbReference type="InterPro" id="IPR051126">
    <property type="entry name" value="Thiosulfate_sulfurtransferase"/>
</dbReference>
<feature type="domain" description="Rhodanese" evidence="2">
    <location>
        <begin position="389"/>
        <end position="478"/>
    </location>
</feature>
<evidence type="ECO:0000313" key="4">
    <source>
        <dbReference type="Proteomes" id="UP001161409"/>
    </source>
</evidence>
<proteinExistence type="predicted"/>
<dbReference type="EMBL" id="BSNF01000001">
    <property type="protein sequence ID" value="GLQ05512.1"/>
    <property type="molecule type" value="Genomic_DNA"/>
</dbReference>
<gene>
    <name evidence="3" type="ORF">GCM10007924_07330</name>
</gene>
<evidence type="ECO:0000259" key="2">
    <source>
        <dbReference type="PROSITE" id="PS50206"/>
    </source>
</evidence>
<keyword evidence="1" id="KW-0677">Repeat</keyword>
<keyword evidence="4" id="KW-1185">Reference proteome</keyword>
<protein>
    <submittedName>
        <fullName evidence="3">Thiosulfate sulfurtransferase</fullName>
    </submittedName>
</protein>
<dbReference type="Gene3D" id="3.40.250.10">
    <property type="entry name" value="Rhodanese-like domain"/>
    <property type="match status" value="4"/>
</dbReference>
<dbReference type="SUPFAM" id="SSF52821">
    <property type="entry name" value="Rhodanese/Cell cycle control phosphatase"/>
    <property type="match status" value="4"/>
</dbReference>
<comment type="caution">
    <text evidence="3">The sequence shown here is derived from an EMBL/GenBank/DDBJ whole genome shotgun (WGS) entry which is preliminary data.</text>
</comment>
<name>A0ABQ5U068_9PROT</name>
<reference evidence="3" key="2">
    <citation type="submission" date="2023-01" db="EMBL/GenBank/DDBJ databases">
        <title>Draft genome sequence of Sneathiella chinensis strain NBRC 103408.</title>
        <authorList>
            <person name="Sun Q."/>
            <person name="Mori K."/>
        </authorList>
    </citation>
    <scope>NUCLEOTIDE SEQUENCE</scope>
    <source>
        <strain evidence="3">NBRC 103408</strain>
    </source>
</reference>
<evidence type="ECO:0000256" key="1">
    <source>
        <dbReference type="ARBA" id="ARBA00022737"/>
    </source>
</evidence>
<dbReference type="InterPro" id="IPR036873">
    <property type="entry name" value="Rhodanese-like_dom_sf"/>
</dbReference>
<sequence>MTTKKMSPKTLHDQLASGQDELAFLDVREHGIHAEGHPFFAVPAPLSRIELEVERLVPRKTTPVILLDQGDGEDLAMRAEKVLTGMGYADISVLDGGVMGWRDAGLELFSGVNVPSKAFGEFVEARKGTPHISAQELSSRLQAGEKIAILDSRPFDEYQRMSIPGGVDVPGAELVHRVFEVVPDETTPIVVNCAGRTRSIIGAQSLIDAGVPNPVAALENGTMGWYLQDLPLASDTGTVGAAPSAEALHRSQTLARQVAERAGVPRITGAELEAFRHEQDQRTLFILDVRTRDEYEDGHISGAQHAPGGQLVQATDEYVGVRNARLVLVDDREVRACMTAAWLRQMGWEDVSILTDFDGLAQVSGPEAGPEVREIPTLSPHELDAVLASGEPIAVLDIGPSLSYRKGHVPGARWAIRSRFDRELAFLPPVGLVIVVAEDDRLAHLAAPEIVAVRPEVIVRVLKGGSRGWKAAGLPLEEGETRHLSRPDDRWYKPYDNRDKIRERMQEYLDWETALVNQVARDGTARFRIF</sequence>
<feature type="domain" description="Rhodanese" evidence="2">
    <location>
        <begin position="143"/>
        <end position="234"/>
    </location>
</feature>
<dbReference type="PROSITE" id="PS50206">
    <property type="entry name" value="RHODANESE_3"/>
    <property type="match status" value="4"/>
</dbReference>
<accession>A0ABQ5U068</accession>
<dbReference type="RefSeq" id="WP_169559507.1">
    <property type="nucleotide sequence ID" value="NZ_BSNF01000001.1"/>
</dbReference>
<dbReference type="Proteomes" id="UP001161409">
    <property type="component" value="Unassembled WGS sequence"/>
</dbReference>
<evidence type="ECO:0000313" key="3">
    <source>
        <dbReference type="EMBL" id="GLQ05512.1"/>
    </source>
</evidence>
<reference evidence="3" key="1">
    <citation type="journal article" date="2014" name="Int. J. Syst. Evol. Microbiol.">
        <title>Complete genome of a new Firmicutes species belonging to the dominant human colonic microbiota ('Ruminococcus bicirculans') reveals two chromosomes and a selective capacity to utilize plant glucans.</title>
        <authorList>
            <consortium name="NISC Comparative Sequencing Program"/>
            <person name="Wegmann U."/>
            <person name="Louis P."/>
            <person name="Goesmann A."/>
            <person name="Henrissat B."/>
            <person name="Duncan S.H."/>
            <person name="Flint H.J."/>
        </authorList>
    </citation>
    <scope>NUCLEOTIDE SEQUENCE</scope>
    <source>
        <strain evidence="3">NBRC 103408</strain>
    </source>
</reference>
<dbReference type="InterPro" id="IPR001763">
    <property type="entry name" value="Rhodanese-like_dom"/>
</dbReference>
<organism evidence="3 4">
    <name type="scientific">Sneathiella chinensis</name>
    <dbReference type="NCBI Taxonomy" id="349750"/>
    <lineage>
        <taxon>Bacteria</taxon>
        <taxon>Pseudomonadati</taxon>
        <taxon>Pseudomonadota</taxon>
        <taxon>Alphaproteobacteria</taxon>
        <taxon>Sneathiellales</taxon>
        <taxon>Sneathiellaceae</taxon>
        <taxon>Sneathiella</taxon>
    </lineage>
</organism>